<name>A0A814ZTH7_ADIRI</name>
<evidence type="ECO:0000256" key="3">
    <source>
        <dbReference type="ARBA" id="ARBA00022692"/>
    </source>
</evidence>
<comment type="subcellular location">
    <subcellularLocation>
        <location evidence="1">Cell membrane</location>
        <topology evidence="1">Multi-pass membrane protein</topology>
    </subcellularLocation>
</comment>
<dbReference type="InterPro" id="IPR000276">
    <property type="entry name" value="GPCR_Rhodpsn"/>
</dbReference>
<dbReference type="PROSITE" id="PS50262">
    <property type="entry name" value="G_PROTEIN_RECEP_F1_2"/>
    <property type="match status" value="1"/>
</dbReference>
<evidence type="ECO:0000256" key="4">
    <source>
        <dbReference type="ARBA" id="ARBA00022989"/>
    </source>
</evidence>
<gene>
    <name evidence="12" type="ORF">EDS130_LOCUS32631</name>
    <name evidence="11" type="ORF">XAT740_LOCUS26027</name>
</gene>
<keyword evidence="6 9" id="KW-0472">Membrane</keyword>
<feature type="domain" description="G-protein coupled receptors family 1 profile" evidence="10">
    <location>
        <begin position="29"/>
        <end position="284"/>
    </location>
</feature>
<evidence type="ECO:0000256" key="2">
    <source>
        <dbReference type="ARBA" id="ARBA00022475"/>
    </source>
</evidence>
<keyword evidence="8" id="KW-0807">Transducer</keyword>
<dbReference type="InterPro" id="IPR017452">
    <property type="entry name" value="GPCR_Rhodpsn_7TM"/>
</dbReference>
<dbReference type="CDD" id="cd00637">
    <property type="entry name" value="7tm_classA_rhodopsin-like"/>
    <property type="match status" value="1"/>
</dbReference>
<dbReference type="SUPFAM" id="SSF81321">
    <property type="entry name" value="Family A G protein-coupled receptor-like"/>
    <property type="match status" value="1"/>
</dbReference>
<dbReference type="Proteomes" id="UP000663852">
    <property type="component" value="Unassembled WGS sequence"/>
</dbReference>
<dbReference type="OrthoDB" id="6376512at2759"/>
<evidence type="ECO:0000313" key="13">
    <source>
        <dbReference type="Proteomes" id="UP000663828"/>
    </source>
</evidence>
<feature type="transmembrane region" description="Helical" evidence="9">
    <location>
        <begin position="51"/>
        <end position="73"/>
    </location>
</feature>
<sequence>MIFTNSSNSEVWYIPTDILRITCDSTTIGISFCLLVVIVTNKACRTVPMMLTANTCFTEFICACVLLSMTVFVLQNDIKQIIYEDSLCRVRGYLLISITVAQNYSYVLQAIYRYITIVHPSRLFWHSSRFQTCLICLVWIFSFTIILPVLLTNQIVYNPFNHICHPPLGRSFGIIYITIVLYLIPNIFINIIYSRLVRFVREISKRVTSTNVIARAERDLKMVKSIITITTILGILGLPFAFLIFWSLFTTPPRDHFRIAFIGVDISTTAVIIAVFKTTPPIKTALSEKLAALQTIFTTANA</sequence>
<feature type="transmembrane region" description="Helical" evidence="9">
    <location>
        <begin position="18"/>
        <end position="39"/>
    </location>
</feature>
<protein>
    <recommendedName>
        <fullName evidence="10">G-protein coupled receptors family 1 profile domain-containing protein</fullName>
    </recommendedName>
</protein>
<dbReference type="Pfam" id="PF00001">
    <property type="entry name" value="7tm_1"/>
    <property type="match status" value="1"/>
</dbReference>
<keyword evidence="7" id="KW-0675">Receptor</keyword>
<feature type="transmembrane region" description="Helical" evidence="9">
    <location>
        <begin position="257"/>
        <end position="276"/>
    </location>
</feature>
<feature type="transmembrane region" description="Helical" evidence="9">
    <location>
        <begin position="133"/>
        <end position="151"/>
    </location>
</feature>
<evidence type="ECO:0000313" key="12">
    <source>
        <dbReference type="EMBL" id="CAF1339074.1"/>
    </source>
</evidence>
<accession>A0A814ZTH7</accession>
<keyword evidence="3 9" id="KW-0812">Transmembrane</keyword>
<dbReference type="AlphaFoldDB" id="A0A814ZTH7"/>
<feature type="transmembrane region" description="Helical" evidence="9">
    <location>
        <begin position="171"/>
        <end position="193"/>
    </location>
</feature>
<organism evidence="11 13">
    <name type="scientific">Adineta ricciae</name>
    <name type="common">Rotifer</name>
    <dbReference type="NCBI Taxonomy" id="249248"/>
    <lineage>
        <taxon>Eukaryota</taxon>
        <taxon>Metazoa</taxon>
        <taxon>Spiralia</taxon>
        <taxon>Gnathifera</taxon>
        <taxon>Rotifera</taxon>
        <taxon>Eurotatoria</taxon>
        <taxon>Bdelloidea</taxon>
        <taxon>Adinetida</taxon>
        <taxon>Adinetidae</taxon>
        <taxon>Adineta</taxon>
    </lineage>
</organism>
<feature type="transmembrane region" description="Helical" evidence="9">
    <location>
        <begin position="225"/>
        <end position="245"/>
    </location>
</feature>
<keyword evidence="2" id="KW-1003">Cell membrane</keyword>
<dbReference type="EMBL" id="CAJNOR010002091">
    <property type="protein sequence ID" value="CAF1246616.1"/>
    <property type="molecule type" value="Genomic_DNA"/>
</dbReference>
<comment type="caution">
    <text evidence="11">The sequence shown here is derived from an EMBL/GenBank/DDBJ whole genome shotgun (WGS) entry which is preliminary data.</text>
</comment>
<evidence type="ECO:0000256" key="1">
    <source>
        <dbReference type="ARBA" id="ARBA00004651"/>
    </source>
</evidence>
<keyword evidence="5" id="KW-0297">G-protein coupled receptor</keyword>
<feature type="transmembrane region" description="Helical" evidence="9">
    <location>
        <begin position="93"/>
        <end position="112"/>
    </location>
</feature>
<reference evidence="11" key="1">
    <citation type="submission" date="2021-02" db="EMBL/GenBank/DDBJ databases">
        <authorList>
            <person name="Nowell W R."/>
        </authorList>
    </citation>
    <scope>NUCLEOTIDE SEQUENCE</scope>
</reference>
<evidence type="ECO:0000256" key="9">
    <source>
        <dbReference type="SAM" id="Phobius"/>
    </source>
</evidence>
<keyword evidence="13" id="KW-1185">Reference proteome</keyword>
<proteinExistence type="predicted"/>
<evidence type="ECO:0000313" key="11">
    <source>
        <dbReference type="EMBL" id="CAF1246616.1"/>
    </source>
</evidence>
<evidence type="ECO:0000256" key="7">
    <source>
        <dbReference type="ARBA" id="ARBA00023170"/>
    </source>
</evidence>
<evidence type="ECO:0000256" key="8">
    <source>
        <dbReference type="ARBA" id="ARBA00023224"/>
    </source>
</evidence>
<dbReference type="GO" id="GO:0004930">
    <property type="term" value="F:G protein-coupled receptor activity"/>
    <property type="evidence" value="ECO:0007669"/>
    <property type="project" value="UniProtKB-KW"/>
</dbReference>
<dbReference type="PANTHER" id="PTHR24228:SF59">
    <property type="entry name" value="NEUROPEPTIDE RECEPTOR 15"/>
    <property type="match status" value="1"/>
</dbReference>
<dbReference type="Proteomes" id="UP000663828">
    <property type="component" value="Unassembled WGS sequence"/>
</dbReference>
<dbReference type="EMBL" id="CAJNOJ010000252">
    <property type="protein sequence ID" value="CAF1339074.1"/>
    <property type="molecule type" value="Genomic_DNA"/>
</dbReference>
<evidence type="ECO:0000256" key="5">
    <source>
        <dbReference type="ARBA" id="ARBA00023040"/>
    </source>
</evidence>
<dbReference type="PANTHER" id="PTHR24228">
    <property type="entry name" value="B2 BRADYKININ RECEPTOR/ANGIOTENSIN II RECEPTOR"/>
    <property type="match status" value="1"/>
</dbReference>
<keyword evidence="4 9" id="KW-1133">Transmembrane helix</keyword>
<evidence type="ECO:0000256" key="6">
    <source>
        <dbReference type="ARBA" id="ARBA00023136"/>
    </source>
</evidence>
<dbReference type="GO" id="GO:0005886">
    <property type="term" value="C:plasma membrane"/>
    <property type="evidence" value="ECO:0007669"/>
    <property type="project" value="UniProtKB-SubCell"/>
</dbReference>
<evidence type="ECO:0000259" key="10">
    <source>
        <dbReference type="PROSITE" id="PS50262"/>
    </source>
</evidence>
<dbReference type="Gene3D" id="1.20.1070.10">
    <property type="entry name" value="Rhodopsin 7-helix transmembrane proteins"/>
    <property type="match status" value="1"/>
</dbReference>